<dbReference type="GO" id="GO:0005829">
    <property type="term" value="C:cytosol"/>
    <property type="evidence" value="ECO:0007669"/>
    <property type="project" value="TreeGrafter"/>
</dbReference>
<dbReference type="PROSITE" id="PS50956">
    <property type="entry name" value="HTH_ASNC_2"/>
    <property type="match status" value="1"/>
</dbReference>
<name>A0A810N8C2_9ACTN</name>
<organism evidence="5 6">
    <name type="scientific">Polymorphospora rubra</name>
    <dbReference type="NCBI Taxonomy" id="338584"/>
    <lineage>
        <taxon>Bacteria</taxon>
        <taxon>Bacillati</taxon>
        <taxon>Actinomycetota</taxon>
        <taxon>Actinomycetes</taxon>
        <taxon>Micromonosporales</taxon>
        <taxon>Micromonosporaceae</taxon>
        <taxon>Polymorphospora</taxon>
    </lineage>
</organism>
<dbReference type="InterPro" id="IPR019887">
    <property type="entry name" value="Tscrpt_reg_AsnC/Lrp_C"/>
</dbReference>
<proteinExistence type="predicted"/>
<dbReference type="RefSeq" id="WP_212817640.1">
    <property type="nucleotide sequence ID" value="NZ_AP023359.1"/>
</dbReference>
<evidence type="ECO:0000256" key="3">
    <source>
        <dbReference type="ARBA" id="ARBA00023163"/>
    </source>
</evidence>
<dbReference type="InterPro" id="IPR019888">
    <property type="entry name" value="Tscrpt_reg_AsnC-like"/>
</dbReference>
<evidence type="ECO:0000259" key="4">
    <source>
        <dbReference type="PROSITE" id="PS50956"/>
    </source>
</evidence>
<dbReference type="InterPro" id="IPR000485">
    <property type="entry name" value="AsnC-type_HTH_dom"/>
</dbReference>
<dbReference type="Pfam" id="PF01037">
    <property type="entry name" value="AsnC_trans_reg"/>
    <property type="match status" value="1"/>
</dbReference>
<protein>
    <submittedName>
        <fullName evidence="5">ArsR family transcriptional regulator</fullName>
    </submittedName>
</protein>
<dbReference type="Pfam" id="PF13404">
    <property type="entry name" value="HTH_AsnC-type"/>
    <property type="match status" value="1"/>
</dbReference>
<dbReference type="SUPFAM" id="SSF46785">
    <property type="entry name" value="Winged helix' DNA-binding domain"/>
    <property type="match status" value="1"/>
</dbReference>
<keyword evidence="1" id="KW-0805">Transcription regulation</keyword>
<evidence type="ECO:0000256" key="1">
    <source>
        <dbReference type="ARBA" id="ARBA00023015"/>
    </source>
</evidence>
<dbReference type="SMART" id="SM00344">
    <property type="entry name" value="HTH_ASNC"/>
    <property type="match status" value="1"/>
</dbReference>
<dbReference type="AlphaFoldDB" id="A0A810N8C2"/>
<dbReference type="GO" id="GO:0043565">
    <property type="term" value="F:sequence-specific DNA binding"/>
    <property type="evidence" value="ECO:0007669"/>
    <property type="project" value="InterPro"/>
</dbReference>
<dbReference type="Gene3D" id="3.30.70.920">
    <property type="match status" value="1"/>
</dbReference>
<dbReference type="InterPro" id="IPR036390">
    <property type="entry name" value="WH_DNA-bd_sf"/>
</dbReference>
<reference evidence="5" key="1">
    <citation type="submission" date="2020-08" db="EMBL/GenBank/DDBJ databases">
        <title>Whole genome shotgun sequence of Polymorphospora rubra NBRC 101157.</title>
        <authorList>
            <person name="Komaki H."/>
            <person name="Tamura T."/>
        </authorList>
    </citation>
    <scope>NUCLEOTIDE SEQUENCE</scope>
    <source>
        <strain evidence="5">NBRC 101157</strain>
    </source>
</reference>
<dbReference type="PRINTS" id="PR00033">
    <property type="entry name" value="HTHASNC"/>
</dbReference>
<dbReference type="Proteomes" id="UP000680866">
    <property type="component" value="Chromosome"/>
</dbReference>
<dbReference type="InterPro" id="IPR011008">
    <property type="entry name" value="Dimeric_a/b-barrel"/>
</dbReference>
<keyword evidence="3" id="KW-0804">Transcription</keyword>
<evidence type="ECO:0000313" key="5">
    <source>
        <dbReference type="EMBL" id="BCJ68389.1"/>
    </source>
</evidence>
<dbReference type="KEGG" id="pry:Prubr_54100"/>
<evidence type="ECO:0000313" key="6">
    <source>
        <dbReference type="Proteomes" id="UP000680866"/>
    </source>
</evidence>
<dbReference type="PANTHER" id="PTHR30154">
    <property type="entry name" value="LEUCINE-RESPONSIVE REGULATORY PROTEIN"/>
    <property type="match status" value="1"/>
</dbReference>
<sequence>MAGTDYVMDASDRRLLEALQEDGRASLTDLAGVIHLGVSATRARLRNLEQHGVIAGYTARVDAAVVGYGLRATVRMKVHGARYDTVRQVLDRQPQIVRCLRVTGESCYLMEIVAVDMADLERITSDLARIGSIVTDLVYEVVADRPVPAPVREGRVTDRR</sequence>
<dbReference type="GO" id="GO:0043200">
    <property type="term" value="P:response to amino acid"/>
    <property type="evidence" value="ECO:0007669"/>
    <property type="project" value="TreeGrafter"/>
</dbReference>
<accession>A0A810N8C2</accession>
<keyword evidence="6" id="KW-1185">Reference proteome</keyword>
<feature type="domain" description="HTH asnC-type" evidence="4">
    <location>
        <begin position="8"/>
        <end position="69"/>
    </location>
</feature>
<dbReference type="Gene3D" id="1.10.10.10">
    <property type="entry name" value="Winged helix-like DNA-binding domain superfamily/Winged helix DNA-binding domain"/>
    <property type="match status" value="1"/>
</dbReference>
<keyword evidence="2" id="KW-0238">DNA-binding</keyword>
<dbReference type="InterPro" id="IPR036388">
    <property type="entry name" value="WH-like_DNA-bd_sf"/>
</dbReference>
<dbReference type="PANTHER" id="PTHR30154:SF34">
    <property type="entry name" value="TRANSCRIPTIONAL REGULATOR AZLB"/>
    <property type="match status" value="1"/>
</dbReference>
<evidence type="ECO:0000256" key="2">
    <source>
        <dbReference type="ARBA" id="ARBA00023125"/>
    </source>
</evidence>
<dbReference type="EMBL" id="AP023359">
    <property type="protein sequence ID" value="BCJ68389.1"/>
    <property type="molecule type" value="Genomic_DNA"/>
</dbReference>
<gene>
    <name evidence="5" type="ORF">Prubr_54100</name>
</gene>
<dbReference type="SUPFAM" id="SSF54909">
    <property type="entry name" value="Dimeric alpha+beta barrel"/>
    <property type="match status" value="1"/>
</dbReference>